<dbReference type="Gene3D" id="2.60.40.10">
    <property type="entry name" value="Immunoglobulins"/>
    <property type="match status" value="3"/>
</dbReference>
<name>A0A6A4VJY6_AMPAM</name>
<dbReference type="SUPFAM" id="SSF52058">
    <property type="entry name" value="L domain-like"/>
    <property type="match status" value="2"/>
</dbReference>
<evidence type="ECO:0000256" key="7">
    <source>
        <dbReference type="SAM" id="MobiDB-lite"/>
    </source>
</evidence>
<dbReference type="Pfam" id="PF07679">
    <property type="entry name" value="I-set"/>
    <property type="match status" value="2"/>
</dbReference>
<evidence type="ECO:0000256" key="3">
    <source>
        <dbReference type="ARBA" id="ARBA00022737"/>
    </source>
</evidence>
<dbReference type="SMART" id="SM00408">
    <property type="entry name" value="IGc2"/>
    <property type="match status" value="3"/>
</dbReference>
<protein>
    <submittedName>
        <fullName evidence="10">Leucine-rich repeats and immunoglobulin-like domains protein 3</fullName>
    </submittedName>
</protein>
<evidence type="ECO:0000256" key="4">
    <source>
        <dbReference type="ARBA" id="ARBA00023157"/>
    </source>
</evidence>
<evidence type="ECO:0000256" key="1">
    <source>
        <dbReference type="ARBA" id="ARBA00022614"/>
    </source>
</evidence>
<dbReference type="InterPro" id="IPR003598">
    <property type="entry name" value="Ig_sub2"/>
</dbReference>
<dbReference type="InterPro" id="IPR036179">
    <property type="entry name" value="Ig-like_dom_sf"/>
</dbReference>
<feature type="region of interest" description="Disordered" evidence="7">
    <location>
        <begin position="117"/>
        <end position="146"/>
    </location>
</feature>
<dbReference type="InterPro" id="IPR000372">
    <property type="entry name" value="LRRNT"/>
</dbReference>
<keyword evidence="4" id="KW-1015">Disulfide bond</keyword>
<dbReference type="Pfam" id="PF13855">
    <property type="entry name" value="LRR_8"/>
    <property type="match status" value="5"/>
</dbReference>
<evidence type="ECO:0000313" key="11">
    <source>
        <dbReference type="Proteomes" id="UP000440578"/>
    </source>
</evidence>
<evidence type="ECO:0000256" key="5">
    <source>
        <dbReference type="ARBA" id="ARBA00023180"/>
    </source>
</evidence>
<dbReference type="InterPro" id="IPR000483">
    <property type="entry name" value="Cys-rich_flank_reg_C"/>
</dbReference>
<dbReference type="PANTHER" id="PTHR45842:SF21">
    <property type="entry name" value="IG-LIKE DOMAIN-CONTAINING PROTEIN"/>
    <property type="match status" value="1"/>
</dbReference>
<keyword evidence="2 8" id="KW-0732">Signal</keyword>
<keyword evidence="5" id="KW-0325">Glycoprotein</keyword>
<feature type="domain" description="Ig-like" evidence="9">
    <location>
        <begin position="619"/>
        <end position="718"/>
    </location>
</feature>
<dbReference type="OrthoDB" id="5917255at2759"/>
<feature type="chain" id="PRO_5025665981" evidence="8">
    <location>
        <begin position="20"/>
        <end position="928"/>
    </location>
</feature>
<dbReference type="Pfam" id="PF13927">
    <property type="entry name" value="Ig_3"/>
    <property type="match status" value="1"/>
</dbReference>
<gene>
    <name evidence="10" type="primary">Lrig3_1</name>
    <name evidence="10" type="ORF">FJT64_010094</name>
</gene>
<dbReference type="PROSITE" id="PS50835">
    <property type="entry name" value="IG_LIKE"/>
    <property type="match status" value="3"/>
</dbReference>
<evidence type="ECO:0000256" key="2">
    <source>
        <dbReference type="ARBA" id="ARBA00022729"/>
    </source>
</evidence>
<dbReference type="SUPFAM" id="SSF48726">
    <property type="entry name" value="Immunoglobulin"/>
    <property type="match status" value="3"/>
</dbReference>
<dbReference type="InterPro" id="IPR050467">
    <property type="entry name" value="LRFN"/>
</dbReference>
<dbReference type="FunFam" id="3.80.10.10:FF:000023">
    <property type="entry name" value="Leucine rich repeats and immunoglobulin like domains 3"/>
    <property type="match status" value="1"/>
</dbReference>
<dbReference type="SMART" id="SM00369">
    <property type="entry name" value="LRR_TYP"/>
    <property type="match status" value="11"/>
</dbReference>
<dbReference type="PANTHER" id="PTHR45842">
    <property type="entry name" value="SYNAPTIC ADHESION-LIKE MOLECULE SALM"/>
    <property type="match status" value="1"/>
</dbReference>
<dbReference type="CDD" id="cd00096">
    <property type="entry name" value="Ig"/>
    <property type="match status" value="1"/>
</dbReference>
<feature type="domain" description="Ig-like" evidence="9">
    <location>
        <begin position="723"/>
        <end position="812"/>
    </location>
</feature>
<feature type="domain" description="Ig-like" evidence="9">
    <location>
        <begin position="817"/>
        <end position="903"/>
    </location>
</feature>
<dbReference type="Proteomes" id="UP000440578">
    <property type="component" value="Unassembled WGS sequence"/>
</dbReference>
<sequence>MRRLRLAAVLLHLLAGAAALPTLQPELLHTEQLELQTNAISDGVTVNAELAAGAPGRTLGALETVGPLSEDTGPASEAEGVAYGAFRPVSDSSSETVDPLDEADYADEDSEDLYEVARSASEAPGRPAAVTEAPPGPELTSAATSGQHCPSQCVCFDLTVDCSSRELRQLPAALPNWTNVLDLHDNLLESLPRAALASMPHLKVINVNRNARLKYLAADTFADNLLLDEIDLSGCSGLGAVPPLELPPTVRVVDLSDTGIEQLEAPALLGYGHVHNLDLSNNRITGLPRRAFPDGSQLRRLKLHNNRISSPRELRRLRNLRHLEVLKLSKNRISRLKKDMDLNRNRLSEIDSLVFSGLHSLQVLKLKRNGIRRLMDGAFYHLHNMTQLYLDHNQIRNITKGWLFGLKPLERFSLSHNELQRTDLDCWRYCEHLAFLDLSYNQLSAVDTHTFAKLPRLQQLVLDHNRIALIDENALRGSPKLRDLELNNNLISSTIEEGSGAFSGLHQLTRVGLRHNRIMSVSADSFTGADALEEIDLAGNPLTTVREASFSRLTALRVLVIDSQSLLCDCTLRWLPTWVREAGHAQTVTARCHHPQRLQGQPLLEVAPDSLACHESPKPAIRLQPRTGKTLKGDNLTLSCEAESSANDTMQFDWRKDSQLVEAGRAVSLAWAHTDGRPGLVMRSELSLVNLTDADAGEYQCVVSNGYGVSYSSKARVDVHVFPVFQQRPADLQLRAGNTARLDCKAFGQPTPSISWEKDGGSDFPAASQRRLHMLETEDGFYIVKVQADDQGTYTCTARNEAGEIRANATLSVLEAPSFVQPMEDREVPAGDTAVLTCMAAGSPAPRLTWTKDGAPLQLTERHFFTAGQQLLIIVQTVPEDAGRYQCQMNNVLGEQSGLAKLTVLPSEYNRHGWGYGLALSIHGSILP</sequence>
<evidence type="ECO:0000256" key="8">
    <source>
        <dbReference type="SAM" id="SignalP"/>
    </source>
</evidence>
<dbReference type="SMART" id="SM00082">
    <property type="entry name" value="LRRCT"/>
    <property type="match status" value="1"/>
</dbReference>
<dbReference type="InterPro" id="IPR003599">
    <property type="entry name" value="Ig_sub"/>
</dbReference>
<evidence type="ECO:0000256" key="6">
    <source>
        <dbReference type="ARBA" id="ARBA00023319"/>
    </source>
</evidence>
<dbReference type="AlphaFoldDB" id="A0A6A4VJY6"/>
<proteinExistence type="predicted"/>
<evidence type="ECO:0000259" key="9">
    <source>
        <dbReference type="PROSITE" id="PS50835"/>
    </source>
</evidence>
<dbReference type="InterPro" id="IPR001611">
    <property type="entry name" value="Leu-rich_rpt"/>
</dbReference>
<keyword evidence="1" id="KW-0433">Leucine-rich repeat</keyword>
<reference evidence="10 11" key="1">
    <citation type="submission" date="2019-07" db="EMBL/GenBank/DDBJ databases">
        <title>Draft genome assembly of a fouling barnacle, Amphibalanus amphitrite (Darwin, 1854): The first reference genome for Thecostraca.</title>
        <authorList>
            <person name="Kim W."/>
        </authorList>
    </citation>
    <scope>NUCLEOTIDE SEQUENCE [LARGE SCALE GENOMIC DNA]</scope>
    <source>
        <strain evidence="10">SNU_AA5</strain>
        <tissue evidence="10">Soma without cirri and trophi</tissue>
    </source>
</reference>
<evidence type="ECO:0000313" key="10">
    <source>
        <dbReference type="EMBL" id="KAF0291844.1"/>
    </source>
</evidence>
<dbReference type="PROSITE" id="PS51450">
    <property type="entry name" value="LRR"/>
    <property type="match status" value="2"/>
</dbReference>
<dbReference type="SMART" id="SM00409">
    <property type="entry name" value="IG"/>
    <property type="match status" value="3"/>
</dbReference>
<dbReference type="SMART" id="SM00013">
    <property type="entry name" value="LRRNT"/>
    <property type="match status" value="1"/>
</dbReference>
<keyword evidence="3" id="KW-0677">Repeat</keyword>
<comment type="caution">
    <text evidence="10">The sequence shown here is derived from an EMBL/GenBank/DDBJ whole genome shotgun (WGS) entry which is preliminary data.</text>
</comment>
<keyword evidence="6" id="KW-0393">Immunoglobulin domain</keyword>
<dbReference type="InterPro" id="IPR013098">
    <property type="entry name" value="Ig_I-set"/>
</dbReference>
<dbReference type="InterPro" id="IPR003591">
    <property type="entry name" value="Leu-rich_rpt_typical-subtyp"/>
</dbReference>
<feature type="signal peptide" evidence="8">
    <location>
        <begin position="1"/>
        <end position="19"/>
    </location>
</feature>
<dbReference type="InterPro" id="IPR013783">
    <property type="entry name" value="Ig-like_fold"/>
</dbReference>
<dbReference type="EMBL" id="VIIS01001852">
    <property type="protein sequence ID" value="KAF0291844.1"/>
    <property type="molecule type" value="Genomic_DNA"/>
</dbReference>
<dbReference type="InterPro" id="IPR007110">
    <property type="entry name" value="Ig-like_dom"/>
</dbReference>
<accession>A0A6A4VJY6</accession>
<keyword evidence="11" id="KW-1185">Reference proteome</keyword>
<dbReference type="FunFam" id="2.60.40.10:FF:000032">
    <property type="entry name" value="palladin isoform X1"/>
    <property type="match status" value="1"/>
</dbReference>
<dbReference type="InterPro" id="IPR032675">
    <property type="entry name" value="LRR_dom_sf"/>
</dbReference>
<dbReference type="Gene3D" id="3.80.10.10">
    <property type="entry name" value="Ribonuclease Inhibitor"/>
    <property type="match status" value="4"/>
</dbReference>
<organism evidence="10 11">
    <name type="scientific">Amphibalanus amphitrite</name>
    <name type="common">Striped barnacle</name>
    <name type="synonym">Balanus amphitrite</name>
    <dbReference type="NCBI Taxonomy" id="1232801"/>
    <lineage>
        <taxon>Eukaryota</taxon>
        <taxon>Metazoa</taxon>
        <taxon>Ecdysozoa</taxon>
        <taxon>Arthropoda</taxon>
        <taxon>Crustacea</taxon>
        <taxon>Multicrustacea</taxon>
        <taxon>Cirripedia</taxon>
        <taxon>Thoracica</taxon>
        <taxon>Thoracicalcarea</taxon>
        <taxon>Balanomorpha</taxon>
        <taxon>Balanoidea</taxon>
        <taxon>Balanidae</taxon>
        <taxon>Amphibalaninae</taxon>
        <taxon>Amphibalanus</taxon>
    </lineage>
</organism>
<dbReference type="FunFam" id="2.60.40.10:FF:000161">
    <property type="entry name" value="Leucine rich repeats and immunoglobulin like domains 2"/>
    <property type="match status" value="1"/>
</dbReference>